<proteinExistence type="predicted"/>
<feature type="transmembrane region" description="Helical" evidence="1">
    <location>
        <begin position="12"/>
        <end position="35"/>
    </location>
</feature>
<sequence>MRTTNPGKASVFGSWHVLLLVAVYFAVATTHLFFVPNAHARAGHHNPNSIFKRKSENYTTVSLTEKYTVNNKKTFKEFKKVYKDSAMPPVFKTGNLRLYTLIRPCSVRHLPDQRYCYLSNRIIRV</sequence>
<keyword evidence="1" id="KW-0812">Transmembrane</keyword>
<keyword evidence="1" id="KW-1133">Transmembrane helix</keyword>
<gene>
    <name evidence="2" type="ORF">FRZ54_03345</name>
</gene>
<accession>A0A5B8UT83</accession>
<dbReference type="RefSeq" id="WP_147030233.1">
    <property type="nucleotide sequence ID" value="NZ_CP042436.1"/>
</dbReference>
<evidence type="ECO:0000313" key="2">
    <source>
        <dbReference type="EMBL" id="QEC61656.1"/>
    </source>
</evidence>
<keyword evidence="1" id="KW-0472">Membrane</keyword>
<dbReference type="Proteomes" id="UP000321479">
    <property type="component" value="Chromosome"/>
</dbReference>
<name>A0A5B8UT83_9SPHI</name>
<dbReference type="AlphaFoldDB" id="A0A5B8UT83"/>
<keyword evidence="3" id="KW-1185">Reference proteome</keyword>
<evidence type="ECO:0000313" key="3">
    <source>
        <dbReference type="Proteomes" id="UP000321479"/>
    </source>
</evidence>
<protein>
    <submittedName>
        <fullName evidence="2">Uncharacterized protein</fullName>
    </submittedName>
</protein>
<dbReference type="EMBL" id="CP042436">
    <property type="protein sequence ID" value="QEC61656.1"/>
    <property type="molecule type" value="Genomic_DNA"/>
</dbReference>
<organism evidence="2 3">
    <name type="scientific">Mucilaginibacter ginsenosidivorans</name>
    <dbReference type="NCBI Taxonomy" id="398053"/>
    <lineage>
        <taxon>Bacteria</taxon>
        <taxon>Pseudomonadati</taxon>
        <taxon>Bacteroidota</taxon>
        <taxon>Sphingobacteriia</taxon>
        <taxon>Sphingobacteriales</taxon>
        <taxon>Sphingobacteriaceae</taxon>
        <taxon>Mucilaginibacter</taxon>
    </lineage>
</organism>
<dbReference type="KEGG" id="mgin:FRZ54_03345"/>
<reference evidence="2 3" key="1">
    <citation type="journal article" date="2017" name="Curr. Microbiol.">
        <title>Mucilaginibacter ginsenosidivorans sp. nov., Isolated from Soil of Ginseng Field.</title>
        <authorList>
            <person name="Kim M.M."/>
            <person name="Siddiqi M.Z."/>
            <person name="Im W.T."/>
        </authorList>
    </citation>
    <scope>NUCLEOTIDE SEQUENCE [LARGE SCALE GENOMIC DNA]</scope>
    <source>
        <strain evidence="2 3">Gsoil 3017</strain>
    </source>
</reference>
<evidence type="ECO:0000256" key="1">
    <source>
        <dbReference type="SAM" id="Phobius"/>
    </source>
</evidence>